<comment type="caution">
    <text evidence="1">The sequence shown here is derived from an EMBL/GenBank/DDBJ whole genome shotgun (WGS) entry which is preliminary data.</text>
</comment>
<protein>
    <submittedName>
        <fullName evidence="1">Uncharacterized protein</fullName>
    </submittedName>
</protein>
<name>A0A919JBH5_9ACTN</name>
<evidence type="ECO:0000313" key="1">
    <source>
        <dbReference type="EMBL" id="GIE47306.1"/>
    </source>
</evidence>
<reference evidence="1" key="1">
    <citation type="submission" date="2021-01" db="EMBL/GenBank/DDBJ databases">
        <title>Whole genome shotgun sequence of Actinoplanes nipponensis NBRC 14063.</title>
        <authorList>
            <person name="Komaki H."/>
            <person name="Tamura T."/>
        </authorList>
    </citation>
    <scope>NUCLEOTIDE SEQUENCE</scope>
    <source>
        <strain evidence="1">NBRC 14063</strain>
    </source>
</reference>
<dbReference type="EMBL" id="BOMQ01000010">
    <property type="protein sequence ID" value="GIE47306.1"/>
    <property type="molecule type" value="Genomic_DNA"/>
</dbReference>
<dbReference type="AlphaFoldDB" id="A0A919JBH5"/>
<accession>A0A919JBH5</accession>
<dbReference type="Proteomes" id="UP000647172">
    <property type="component" value="Unassembled WGS sequence"/>
</dbReference>
<proteinExistence type="predicted"/>
<gene>
    <name evidence="1" type="ORF">Ani05nite_08400</name>
</gene>
<evidence type="ECO:0000313" key="2">
    <source>
        <dbReference type="Proteomes" id="UP000647172"/>
    </source>
</evidence>
<dbReference type="RefSeq" id="WP_203765185.1">
    <property type="nucleotide sequence ID" value="NZ_BAAAYJ010000003.1"/>
</dbReference>
<organism evidence="1 2">
    <name type="scientific">Actinoplanes nipponensis</name>
    <dbReference type="NCBI Taxonomy" id="135950"/>
    <lineage>
        <taxon>Bacteria</taxon>
        <taxon>Bacillati</taxon>
        <taxon>Actinomycetota</taxon>
        <taxon>Actinomycetes</taxon>
        <taxon>Micromonosporales</taxon>
        <taxon>Micromonosporaceae</taxon>
        <taxon>Actinoplanes</taxon>
    </lineage>
</organism>
<sequence length="68" mass="7508">MTRTLNAFADRMVGLVAPKATARAACAEQYWKFCYCKGLSRYAKLCSRSGSSCQYESCGACVYRDKGC</sequence>
<keyword evidence="2" id="KW-1185">Reference proteome</keyword>